<dbReference type="EMBL" id="REGW02000017">
    <property type="protein sequence ID" value="KAE8284641.1"/>
    <property type="molecule type" value="Genomic_DNA"/>
</dbReference>
<feature type="signal peptide" evidence="5">
    <location>
        <begin position="1"/>
        <end position="16"/>
    </location>
</feature>
<comment type="subcellular location">
    <subcellularLocation>
        <location evidence="1">Membrane</location>
    </subcellularLocation>
</comment>
<feature type="domain" description="Immunoglobulin" evidence="6">
    <location>
        <begin position="132"/>
        <end position="217"/>
    </location>
</feature>
<evidence type="ECO:0000313" key="8">
    <source>
        <dbReference type="Proteomes" id="UP000424527"/>
    </source>
</evidence>
<dbReference type="InterPro" id="IPR013783">
    <property type="entry name" value="Ig-like_fold"/>
</dbReference>
<gene>
    <name evidence="7" type="ORF">D5F01_LYC17976</name>
</gene>
<keyword evidence="2 4" id="KW-0812">Transmembrane</keyword>
<dbReference type="InterPro" id="IPR003599">
    <property type="entry name" value="Ig_sub"/>
</dbReference>
<dbReference type="Pfam" id="PF07686">
    <property type="entry name" value="V-set"/>
    <property type="match status" value="1"/>
</dbReference>
<name>A0A6G0I050_LARCR</name>
<evidence type="ECO:0000256" key="5">
    <source>
        <dbReference type="SAM" id="SignalP"/>
    </source>
</evidence>
<proteinExistence type="predicted"/>
<dbReference type="Gene3D" id="2.60.40.10">
    <property type="entry name" value="Immunoglobulins"/>
    <property type="match status" value="2"/>
</dbReference>
<evidence type="ECO:0000313" key="7">
    <source>
        <dbReference type="EMBL" id="KAE8284641.1"/>
    </source>
</evidence>
<feature type="chain" id="PRO_5026135297" description="Immunoglobulin domain-containing protein" evidence="5">
    <location>
        <begin position="17"/>
        <end position="306"/>
    </location>
</feature>
<feature type="domain" description="Immunoglobulin" evidence="6">
    <location>
        <begin position="24"/>
        <end position="122"/>
    </location>
</feature>
<sequence length="306" mass="34373">MALHLSVLLLFTGVTGIDCTIQTVSKVSVKAGRSISVPCLYESQYTHHVKYLCRGDHFGNCYTEVKTNQQNSSGKFSISDDKHQRIFTLTFNNQSVDDTNYWCAVERNDGPHDAKRFQLSVTRGSPQLSVDHQEITGFNGDDVTIHFKYNISGKIQWCRLGWSCVKEQSGSLNGARVTINVNVTDFTVTLSGLRTESSGWYLCTKGDLQMPVHVTVKERPSTSKYHTTKYYVSISSLIIIGTLSLALLILVASFIWFMWRRHKQRNAQSPAATVPEEEVTYINVKRTRKTPHKADAVNVDVSTLAL</sequence>
<dbReference type="SUPFAM" id="SSF48726">
    <property type="entry name" value="Immunoglobulin"/>
    <property type="match status" value="2"/>
</dbReference>
<protein>
    <recommendedName>
        <fullName evidence="6">Immunoglobulin domain-containing protein</fullName>
    </recommendedName>
</protein>
<dbReference type="PANTHER" id="PTHR11860">
    <property type="entry name" value="POLYMERIC-IMMUNOGLOBULIN RECEPTOR"/>
    <property type="match status" value="1"/>
</dbReference>
<evidence type="ECO:0000259" key="6">
    <source>
        <dbReference type="SMART" id="SM00409"/>
    </source>
</evidence>
<evidence type="ECO:0000256" key="2">
    <source>
        <dbReference type="ARBA" id="ARBA00022692"/>
    </source>
</evidence>
<keyword evidence="8" id="KW-1185">Reference proteome</keyword>
<dbReference type="Proteomes" id="UP000424527">
    <property type="component" value="Unassembled WGS sequence"/>
</dbReference>
<evidence type="ECO:0000256" key="4">
    <source>
        <dbReference type="SAM" id="Phobius"/>
    </source>
</evidence>
<reference evidence="7 8" key="1">
    <citation type="submission" date="2019-07" db="EMBL/GenBank/DDBJ databases">
        <title>Chromosome genome assembly for large yellow croaker.</title>
        <authorList>
            <person name="Xiao S."/>
        </authorList>
    </citation>
    <scope>NUCLEOTIDE SEQUENCE [LARGE SCALE GENOMIC DNA]</scope>
    <source>
        <strain evidence="7">JMULYC20181020</strain>
        <tissue evidence="7">Muscle</tissue>
    </source>
</reference>
<comment type="caution">
    <text evidence="7">The sequence shown here is derived from an EMBL/GenBank/DDBJ whole genome shotgun (WGS) entry which is preliminary data.</text>
</comment>
<dbReference type="GO" id="GO:0004888">
    <property type="term" value="F:transmembrane signaling receptor activity"/>
    <property type="evidence" value="ECO:0007669"/>
    <property type="project" value="TreeGrafter"/>
</dbReference>
<dbReference type="PANTHER" id="PTHR11860:SF118">
    <property type="entry name" value="CMRF35-LIKE MOLECULE 3-RELATED"/>
    <property type="match status" value="1"/>
</dbReference>
<dbReference type="InterPro" id="IPR050671">
    <property type="entry name" value="CD300_family_receptors"/>
</dbReference>
<evidence type="ECO:0000256" key="1">
    <source>
        <dbReference type="ARBA" id="ARBA00004370"/>
    </source>
</evidence>
<keyword evidence="3 4" id="KW-0472">Membrane</keyword>
<accession>A0A6G0I050</accession>
<keyword evidence="4" id="KW-1133">Transmembrane helix</keyword>
<keyword evidence="5" id="KW-0732">Signal</keyword>
<dbReference type="InterPro" id="IPR013106">
    <property type="entry name" value="Ig_V-set"/>
</dbReference>
<dbReference type="SMART" id="SM00409">
    <property type="entry name" value="IG"/>
    <property type="match status" value="2"/>
</dbReference>
<evidence type="ECO:0000256" key="3">
    <source>
        <dbReference type="ARBA" id="ARBA00023136"/>
    </source>
</evidence>
<dbReference type="InterPro" id="IPR036179">
    <property type="entry name" value="Ig-like_dom_sf"/>
</dbReference>
<dbReference type="GO" id="GO:0005886">
    <property type="term" value="C:plasma membrane"/>
    <property type="evidence" value="ECO:0007669"/>
    <property type="project" value="TreeGrafter"/>
</dbReference>
<feature type="transmembrane region" description="Helical" evidence="4">
    <location>
        <begin position="230"/>
        <end position="259"/>
    </location>
</feature>
<organism evidence="7 8">
    <name type="scientific">Larimichthys crocea</name>
    <name type="common">Large yellow croaker</name>
    <name type="synonym">Pseudosciaena crocea</name>
    <dbReference type="NCBI Taxonomy" id="215358"/>
    <lineage>
        <taxon>Eukaryota</taxon>
        <taxon>Metazoa</taxon>
        <taxon>Chordata</taxon>
        <taxon>Craniata</taxon>
        <taxon>Vertebrata</taxon>
        <taxon>Euteleostomi</taxon>
        <taxon>Actinopterygii</taxon>
        <taxon>Neopterygii</taxon>
        <taxon>Teleostei</taxon>
        <taxon>Neoteleostei</taxon>
        <taxon>Acanthomorphata</taxon>
        <taxon>Eupercaria</taxon>
        <taxon>Sciaenidae</taxon>
        <taxon>Larimichthys</taxon>
    </lineage>
</organism>
<dbReference type="AlphaFoldDB" id="A0A6G0I050"/>